<evidence type="ECO:0000256" key="8">
    <source>
        <dbReference type="ARBA" id="ARBA00022989"/>
    </source>
</evidence>
<evidence type="ECO:0000256" key="3">
    <source>
        <dbReference type="ARBA" id="ARBA00011291"/>
    </source>
</evidence>
<evidence type="ECO:0000256" key="10">
    <source>
        <dbReference type="ARBA" id="ARBA00023128"/>
    </source>
</evidence>
<evidence type="ECO:0000256" key="1">
    <source>
        <dbReference type="ARBA" id="ARBA00004304"/>
    </source>
</evidence>
<proteinExistence type="inferred from homology"/>
<evidence type="ECO:0000256" key="13">
    <source>
        <dbReference type="SAM" id="Phobius"/>
    </source>
</evidence>
<reference evidence="14" key="1">
    <citation type="journal article" date="2018" name="Mol. Phylogenet. Evol.">
        <title>ORDER within the chaos: Insights into phylogenetic relationships within the Anomura (Crustacea: Decapoda) from mitochondrial sequences and gene order rearrangements.</title>
        <authorList>
            <person name="Tan M.H."/>
            <person name="Gan H.M."/>
            <person name="Lee Y.P."/>
            <person name="Linton S."/>
            <person name="Grandjean F."/>
            <person name="Bartholomei-Santos M.L."/>
            <person name="Miller A.D."/>
            <person name="Austin C.M."/>
        </authorList>
    </citation>
    <scope>NUCLEOTIDE SEQUENCE</scope>
</reference>
<dbReference type="GO" id="GO:0015986">
    <property type="term" value="P:proton motive force-driven ATP synthesis"/>
    <property type="evidence" value="ECO:0007669"/>
    <property type="project" value="InterPro"/>
</dbReference>
<organism evidence="14">
    <name type="scientific">Lomis hirta</name>
    <dbReference type="NCBI Taxonomy" id="177234"/>
    <lineage>
        <taxon>Eukaryota</taxon>
        <taxon>Metazoa</taxon>
        <taxon>Ecdysozoa</taxon>
        <taxon>Arthropoda</taxon>
        <taxon>Crustacea</taxon>
        <taxon>Multicrustacea</taxon>
        <taxon>Malacostraca</taxon>
        <taxon>Eumalacostraca</taxon>
        <taxon>Eucarida</taxon>
        <taxon>Decapoda</taxon>
        <taxon>Pleocyemata</taxon>
        <taxon>Anomura</taxon>
        <taxon>Lomoidea</taxon>
        <taxon>Lomidae</taxon>
        <taxon>Lomis</taxon>
    </lineage>
</organism>
<keyword evidence="10 12" id="KW-0496">Mitochondrion</keyword>
<feature type="transmembrane region" description="Helical" evidence="13">
    <location>
        <begin position="6"/>
        <end position="29"/>
    </location>
</feature>
<dbReference type="GO" id="GO:0031966">
    <property type="term" value="C:mitochondrial membrane"/>
    <property type="evidence" value="ECO:0007669"/>
    <property type="project" value="UniProtKB-SubCell"/>
</dbReference>
<dbReference type="GO" id="GO:0015078">
    <property type="term" value="F:proton transmembrane transporter activity"/>
    <property type="evidence" value="ECO:0007669"/>
    <property type="project" value="InterPro"/>
</dbReference>
<keyword evidence="4 12" id="KW-0813">Transport</keyword>
<comment type="similarity">
    <text evidence="2 12">Belongs to the ATPase protein 8 family.</text>
</comment>
<dbReference type="InterPro" id="IPR001421">
    <property type="entry name" value="ATP8_metazoa"/>
</dbReference>
<geneLocation type="mitochondrion" evidence="14"/>
<keyword evidence="7 12" id="KW-0375">Hydrogen ion transport</keyword>
<name>A0A3S6IXA0_9EUCA</name>
<accession>A0A3S6IXA0</accession>
<evidence type="ECO:0000256" key="11">
    <source>
        <dbReference type="ARBA" id="ARBA00023136"/>
    </source>
</evidence>
<keyword evidence="9 12" id="KW-0406">Ion transport</keyword>
<keyword evidence="6 12" id="KW-0812">Transmembrane</keyword>
<evidence type="ECO:0000313" key="14">
    <source>
        <dbReference type="EMBL" id="ASS30680.1"/>
    </source>
</evidence>
<keyword evidence="5 12" id="KW-0138">CF(0)</keyword>
<dbReference type="GO" id="GO:0045259">
    <property type="term" value="C:proton-transporting ATP synthase complex"/>
    <property type="evidence" value="ECO:0007669"/>
    <property type="project" value="UniProtKB-KW"/>
</dbReference>
<gene>
    <name evidence="14" type="primary">atp8</name>
</gene>
<keyword evidence="8 13" id="KW-1133">Transmembrane helix</keyword>
<comment type="subunit">
    <text evidence="3">F-type ATPases have 2 components, CF(1) - the catalytic core - and CF(0) - the membrane proton channel.</text>
</comment>
<evidence type="ECO:0000256" key="2">
    <source>
        <dbReference type="ARBA" id="ARBA00008892"/>
    </source>
</evidence>
<evidence type="ECO:0000256" key="6">
    <source>
        <dbReference type="ARBA" id="ARBA00022692"/>
    </source>
</evidence>
<dbReference type="Pfam" id="PF00895">
    <property type="entry name" value="ATP-synt_8"/>
    <property type="match status" value="1"/>
</dbReference>
<comment type="subcellular location">
    <subcellularLocation>
        <location evidence="1 12">Mitochondrion membrane</location>
        <topology evidence="1 12">Single-pass membrane protein</topology>
    </subcellularLocation>
</comment>
<sequence>MPQMAPLMWLNLMIMFLMSLMLFFIINYFNSTPKTIDSSTLSLQPSEKLWKW</sequence>
<evidence type="ECO:0000256" key="7">
    <source>
        <dbReference type="ARBA" id="ARBA00022781"/>
    </source>
</evidence>
<evidence type="ECO:0000256" key="4">
    <source>
        <dbReference type="ARBA" id="ARBA00022448"/>
    </source>
</evidence>
<evidence type="ECO:0000256" key="12">
    <source>
        <dbReference type="RuleBase" id="RU003661"/>
    </source>
</evidence>
<evidence type="ECO:0000256" key="9">
    <source>
        <dbReference type="ARBA" id="ARBA00023065"/>
    </source>
</evidence>
<dbReference type="EMBL" id="KY352239">
    <property type="protein sequence ID" value="ASS30680.1"/>
    <property type="molecule type" value="Genomic_DNA"/>
</dbReference>
<keyword evidence="11 13" id="KW-0472">Membrane</keyword>
<dbReference type="AlphaFoldDB" id="A0A3S6IXA0"/>
<evidence type="ECO:0000256" key="5">
    <source>
        <dbReference type="ARBA" id="ARBA00022547"/>
    </source>
</evidence>
<protein>
    <recommendedName>
        <fullName evidence="12">ATP synthase complex subunit 8</fullName>
    </recommendedName>
</protein>